<dbReference type="Pfam" id="PF07653">
    <property type="entry name" value="SH3_2"/>
    <property type="match status" value="1"/>
</dbReference>
<comment type="caution">
    <text evidence="6">The sequence shown here is derived from an EMBL/GenBank/DDBJ whole genome shotgun (WGS) entry which is preliminary data.</text>
</comment>
<keyword evidence="4" id="KW-0472">Membrane</keyword>
<keyword evidence="4" id="KW-0812">Transmembrane</keyword>
<accession>A0A1Y2BXN6</accession>
<feature type="region of interest" description="Disordered" evidence="3">
    <location>
        <begin position="329"/>
        <end position="430"/>
    </location>
</feature>
<evidence type="ECO:0000256" key="3">
    <source>
        <dbReference type="SAM" id="MobiDB-lite"/>
    </source>
</evidence>
<dbReference type="Proteomes" id="UP000193642">
    <property type="component" value="Unassembled WGS sequence"/>
</dbReference>
<dbReference type="PROSITE" id="PS50002">
    <property type="entry name" value="SH3"/>
    <property type="match status" value="1"/>
</dbReference>
<feature type="region of interest" description="Disordered" evidence="3">
    <location>
        <begin position="231"/>
        <end position="250"/>
    </location>
</feature>
<dbReference type="SUPFAM" id="SSF50044">
    <property type="entry name" value="SH3-domain"/>
    <property type="match status" value="1"/>
</dbReference>
<dbReference type="EMBL" id="MCGO01000039">
    <property type="protein sequence ID" value="ORY39532.1"/>
    <property type="molecule type" value="Genomic_DNA"/>
</dbReference>
<feature type="domain" description="SH3" evidence="5">
    <location>
        <begin position="259"/>
        <end position="321"/>
    </location>
</feature>
<dbReference type="STRING" id="329046.A0A1Y2BXN6"/>
<evidence type="ECO:0000256" key="4">
    <source>
        <dbReference type="SAM" id="Phobius"/>
    </source>
</evidence>
<organism evidence="6 7">
    <name type="scientific">Rhizoclosmatium globosum</name>
    <dbReference type="NCBI Taxonomy" id="329046"/>
    <lineage>
        <taxon>Eukaryota</taxon>
        <taxon>Fungi</taxon>
        <taxon>Fungi incertae sedis</taxon>
        <taxon>Chytridiomycota</taxon>
        <taxon>Chytridiomycota incertae sedis</taxon>
        <taxon>Chytridiomycetes</taxon>
        <taxon>Chytridiales</taxon>
        <taxon>Chytriomycetaceae</taxon>
        <taxon>Rhizoclosmatium</taxon>
    </lineage>
</organism>
<feature type="compositionally biased region" description="Acidic residues" evidence="3">
    <location>
        <begin position="406"/>
        <end position="416"/>
    </location>
</feature>
<protein>
    <recommendedName>
        <fullName evidence="5">SH3 domain-containing protein</fullName>
    </recommendedName>
</protein>
<keyword evidence="7" id="KW-1185">Reference proteome</keyword>
<feature type="transmembrane region" description="Helical" evidence="4">
    <location>
        <begin position="52"/>
        <end position="72"/>
    </location>
</feature>
<sequence>MPPHVPDQKGFNKRFVSAEQLLHVILRRAQDFTVGNNGAINNNVAQPSTTNIAIPVGAGVFALVAVGALLFAKFGRRNQPAESGSIEPTQAEKAPRGYIAEIEDNFKLPQDIIKSTAEAVNLVPNVNKIQLSPITAPPPALTPLDSIDIETVPLEYHQLQEYAPRKVVQAPRRKHSITLDIDTSAALSGTRPSTNARPMPGIADVSSGDNLAVTSLMDLYPSSASYSANSLSKEEVQAQQDPEYASANSSMTSVSVSSQKVLRFKVVEPWVPQRFDELDLHVGEIVHVYQTYKDGWCEGCVEGADEEEGMFPRVCLAEFALSIGDLNKATGTTNSSNKNPSQISATSSEIIGDGEKRSSEIVSSQSPPEPTTTENSDQLEMMDMSRDESADLAEGFGTPKSRFVPDLEDEDEIDNEDTPRNSDFPTAKLH</sequence>
<evidence type="ECO:0000259" key="5">
    <source>
        <dbReference type="PROSITE" id="PS50002"/>
    </source>
</evidence>
<reference evidence="6 7" key="1">
    <citation type="submission" date="2016-07" db="EMBL/GenBank/DDBJ databases">
        <title>Pervasive Adenine N6-methylation of Active Genes in Fungi.</title>
        <authorList>
            <consortium name="DOE Joint Genome Institute"/>
            <person name="Mondo S.J."/>
            <person name="Dannebaum R.O."/>
            <person name="Kuo R.C."/>
            <person name="Labutti K."/>
            <person name="Haridas S."/>
            <person name="Kuo A."/>
            <person name="Salamov A."/>
            <person name="Ahrendt S.R."/>
            <person name="Lipzen A."/>
            <person name="Sullivan W."/>
            <person name="Andreopoulos W.B."/>
            <person name="Clum A."/>
            <person name="Lindquist E."/>
            <person name="Daum C."/>
            <person name="Ramamoorthy G.K."/>
            <person name="Gryganskyi A."/>
            <person name="Culley D."/>
            <person name="Magnuson J.K."/>
            <person name="James T.Y."/>
            <person name="O'Malley M.A."/>
            <person name="Stajich J.E."/>
            <person name="Spatafora J.W."/>
            <person name="Visel A."/>
            <person name="Grigoriev I.V."/>
        </authorList>
    </citation>
    <scope>NUCLEOTIDE SEQUENCE [LARGE SCALE GENOMIC DNA]</scope>
    <source>
        <strain evidence="6 7">JEL800</strain>
    </source>
</reference>
<dbReference type="SMART" id="SM00326">
    <property type="entry name" value="SH3"/>
    <property type="match status" value="1"/>
</dbReference>
<evidence type="ECO:0000313" key="7">
    <source>
        <dbReference type="Proteomes" id="UP000193642"/>
    </source>
</evidence>
<feature type="compositionally biased region" description="Polar residues" evidence="3">
    <location>
        <begin position="329"/>
        <end position="349"/>
    </location>
</feature>
<dbReference type="AlphaFoldDB" id="A0A1Y2BXN6"/>
<dbReference type="OrthoDB" id="2126551at2759"/>
<dbReference type="InterPro" id="IPR036028">
    <property type="entry name" value="SH3-like_dom_sf"/>
</dbReference>
<keyword evidence="1 2" id="KW-0728">SH3 domain</keyword>
<evidence type="ECO:0000313" key="6">
    <source>
        <dbReference type="EMBL" id="ORY39532.1"/>
    </source>
</evidence>
<gene>
    <name evidence="6" type="ORF">BCR33DRAFT_719997</name>
</gene>
<name>A0A1Y2BXN6_9FUNG</name>
<proteinExistence type="predicted"/>
<evidence type="ECO:0000256" key="2">
    <source>
        <dbReference type="PROSITE-ProRule" id="PRU00192"/>
    </source>
</evidence>
<feature type="compositionally biased region" description="Polar residues" evidence="3">
    <location>
        <begin position="360"/>
        <end position="378"/>
    </location>
</feature>
<evidence type="ECO:0000256" key="1">
    <source>
        <dbReference type="ARBA" id="ARBA00022443"/>
    </source>
</evidence>
<dbReference type="InterPro" id="IPR001452">
    <property type="entry name" value="SH3_domain"/>
</dbReference>
<dbReference type="Gene3D" id="2.30.30.40">
    <property type="entry name" value="SH3 Domains"/>
    <property type="match status" value="1"/>
</dbReference>
<keyword evidence="4" id="KW-1133">Transmembrane helix</keyword>